<name>A0A4Y1R238_PRUDU</name>
<protein>
    <submittedName>
        <fullName evidence="1">BURP domain-containing protein</fullName>
    </submittedName>
</protein>
<sequence length="157" mass="18302">SNSDHTLFLKRDEGKLIALIVYINDIVITGNDYLSREFEMKDLGDMSHFLESKKYVMDLLTETGMLGYKPVDTPIKMNHKLCEDIDQEKTNKEQYQRLVRRLIYPAHTRTYIAYVVSVVSQFMHSPSVSYRNVVDRILRYLKSAPGKGLMFSKNERS</sequence>
<dbReference type="PANTHER" id="PTHR11439:SF467">
    <property type="entry name" value="INTEGRASE CATALYTIC DOMAIN-CONTAINING PROTEIN"/>
    <property type="match status" value="1"/>
</dbReference>
<evidence type="ECO:0000313" key="1">
    <source>
        <dbReference type="EMBL" id="BBG98181.1"/>
    </source>
</evidence>
<feature type="non-terminal residue" evidence="1">
    <location>
        <position position="1"/>
    </location>
</feature>
<gene>
    <name evidence="1" type="ORF">Prudu_007515</name>
</gene>
<dbReference type="AlphaFoldDB" id="A0A4Y1R238"/>
<organism evidence="1">
    <name type="scientific">Prunus dulcis</name>
    <name type="common">Almond</name>
    <name type="synonym">Amygdalus dulcis</name>
    <dbReference type="NCBI Taxonomy" id="3755"/>
    <lineage>
        <taxon>Eukaryota</taxon>
        <taxon>Viridiplantae</taxon>
        <taxon>Streptophyta</taxon>
        <taxon>Embryophyta</taxon>
        <taxon>Tracheophyta</taxon>
        <taxon>Spermatophyta</taxon>
        <taxon>Magnoliopsida</taxon>
        <taxon>eudicotyledons</taxon>
        <taxon>Gunneridae</taxon>
        <taxon>Pentapetalae</taxon>
        <taxon>rosids</taxon>
        <taxon>fabids</taxon>
        <taxon>Rosales</taxon>
        <taxon>Rosaceae</taxon>
        <taxon>Amygdaloideae</taxon>
        <taxon>Amygdaleae</taxon>
        <taxon>Prunus</taxon>
    </lineage>
</organism>
<proteinExistence type="predicted"/>
<dbReference type="PANTHER" id="PTHR11439">
    <property type="entry name" value="GAG-POL-RELATED RETROTRANSPOSON"/>
    <property type="match status" value="1"/>
</dbReference>
<accession>A0A4Y1R238</accession>
<dbReference type="EMBL" id="AP019298">
    <property type="protein sequence ID" value="BBG98181.1"/>
    <property type="molecule type" value="Genomic_DNA"/>
</dbReference>
<reference evidence="1" key="1">
    <citation type="journal article" date="2019" name="Science">
        <title>Mutation of a bHLH transcription factor allowed almond domestication.</title>
        <authorList>
            <person name="Sanchez-Perez R."/>
            <person name="Pavan S."/>
            <person name="Mazzeo R."/>
            <person name="Moldovan C."/>
            <person name="Aiese Cigliano R."/>
            <person name="Del Cueto J."/>
            <person name="Ricciardi F."/>
            <person name="Lotti C."/>
            <person name="Ricciardi L."/>
            <person name="Dicenta F."/>
            <person name="Lopez-Marques R.L."/>
            <person name="Lindberg Moller B."/>
        </authorList>
    </citation>
    <scope>NUCLEOTIDE SEQUENCE</scope>
</reference>